<evidence type="ECO:0000259" key="7">
    <source>
        <dbReference type="Pfam" id="PF24760"/>
    </source>
</evidence>
<sequence>MFPAKPVPIDSAHRDEAIDVSHARIRAATRNLPFYVTHVTHAGMIGRALDLAFRTEQFSALDLIAKDLDENSDPRVLERAAQFFSNNQQDHKAVQLLAYAKMYNEAVALIARKNVMMTDELDTLLTPAKTEKSGISNVDRIKLLDEIARCCLQQGNYHFAAKKFTQAGNKLEAMRALLKSGDTAKIVLFANTARSKDIYKMAGNYLQTLNWKDDAELMRQVENFYLKANAMDLLASFYEACAQVEIDDYRDYEKGIAAYGEALRCLSRKNDEKESESRAAYYADRKDRLGEIVEKIKQFLAAKKLYETDPGESLRQLTQMSQEENIDDIVRLGDIFSITIVHNVKRSNYRKAWQIIEQCEQRRPKIDMRHYLTANILNQICDEIGVPRLGAQDNSDEENDEGEKTIEYSHAMKRIAHDDNNDD</sequence>
<dbReference type="GO" id="GO:0030991">
    <property type="term" value="C:intraciliary transport particle A"/>
    <property type="evidence" value="ECO:0007669"/>
    <property type="project" value="TreeGrafter"/>
</dbReference>
<feature type="domain" description="IF140/IFT172/WDR19 TPR" evidence="8">
    <location>
        <begin position="39"/>
        <end position="224"/>
    </location>
</feature>
<keyword evidence="4" id="KW-0969">Cilium</keyword>
<keyword evidence="10" id="KW-1185">Reference proteome</keyword>
<evidence type="ECO:0000256" key="3">
    <source>
        <dbReference type="ARBA" id="ARBA00022737"/>
    </source>
</evidence>
<organism evidence="9 10">
    <name type="scientific">Ditylenchus destructor</name>
    <dbReference type="NCBI Taxonomy" id="166010"/>
    <lineage>
        <taxon>Eukaryota</taxon>
        <taxon>Metazoa</taxon>
        <taxon>Ecdysozoa</taxon>
        <taxon>Nematoda</taxon>
        <taxon>Chromadorea</taxon>
        <taxon>Rhabditida</taxon>
        <taxon>Tylenchina</taxon>
        <taxon>Tylenchomorpha</taxon>
        <taxon>Sphaerularioidea</taxon>
        <taxon>Anguinidae</taxon>
        <taxon>Anguininae</taxon>
        <taxon>Ditylenchus</taxon>
    </lineage>
</organism>
<dbReference type="PANTHER" id="PTHR15722:SF7">
    <property type="entry name" value="INTRAFLAGELLAR TRANSPORT PROTEIN 140 HOMOLOG"/>
    <property type="match status" value="1"/>
</dbReference>
<evidence type="ECO:0000256" key="4">
    <source>
        <dbReference type="ARBA" id="ARBA00023069"/>
    </source>
</evidence>
<evidence type="ECO:0000259" key="8">
    <source>
        <dbReference type="Pfam" id="PF24762"/>
    </source>
</evidence>
<accession>A0AAD4N611</accession>
<reference evidence="9" key="1">
    <citation type="submission" date="2022-01" db="EMBL/GenBank/DDBJ databases">
        <title>Genome Sequence Resource for Two Populations of Ditylenchus destructor, the Migratory Endoparasitic Phytonematode.</title>
        <authorList>
            <person name="Zhang H."/>
            <person name="Lin R."/>
            <person name="Xie B."/>
        </authorList>
    </citation>
    <scope>NUCLEOTIDE SEQUENCE</scope>
    <source>
        <strain evidence="9">BazhouSP</strain>
    </source>
</reference>
<evidence type="ECO:0000256" key="2">
    <source>
        <dbReference type="ARBA" id="ARBA00022574"/>
    </source>
</evidence>
<dbReference type="Proteomes" id="UP001201812">
    <property type="component" value="Unassembled WGS sequence"/>
</dbReference>
<proteinExistence type="predicted"/>
<dbReference type="GO" id="GO:0036064">
    <property type="term" value="C:ciliary basal body"/>
    <property type="evidence" value="ECO:0007669"/>
    <property type="project" value="TreeGrafter"/>
</dbReference>
<protein>
    <submittedName>
        <fullName evidence="9">Intraflagellar transport protein</fullName>
    </submittedName>
</protein>
<dbReference type="Pfam" id="PF24762">
    <property type="entry name" value="TPR_IF140-IFT172"/>
    <property type="match status" value="1"/>
</dbReference>
<keyword evidence="5" id="KW-0966">Cell projection</keyword>
<evidence type="ECO:0000256" key="6">
    <source>
        <dbReference type="SAM" id="MobiDB-lite"/>
    </source>
</evidence>
<comment type="subcellular location">
    <subcellularLocation>
        <location evidence="1">Cell projection</location>
        <location evidence="1">Cilium</location>
    </subcellularLocation>
</comment>
<dbReference type="InterPro" id="IPR056168">
    <property type="entry name" value="TPR_IF140/IFT172/WDR19"/>
</dbReference>
<dbReference type="GO" id="GO:0005930">
    <property type="term" value="C:axoneme"/>
    <property type="evidence" value="ECO:0007669"/>
    <property type="project" value="TreeGrafter"/>
</dbReference>
<dbReference type="PANTHER" id="PTHR15722">
    <property type="entry name" value="IFT140/172-RELATED"/>
    <property type="match status" value="1"/>
</dbReference>
<dbReference type="GO" id="GO:0035721">
    <property type="term" value="P:intraciliary retrograde transport"/>
    <property type="evidence" value="ECO:0007669"/>
    <property type="project" value="TreeGrafter"/>
</dbReference>
<feature type="region of interest" description="Disordered" evidence="6">
    <location>
        <begin position="390"/>
        <end position="423"/>
    </location>
</feature>
<evidence type="ECO:0000256" key="1">
    <source>
        <dbReference type="ARBA" id="ARBA00004138"/>
    </source>
</evidence>
<gene>
    <name evidence="9" type="ORF">DdX_05336</name>
</gene>
<dbReference type="InterPro" id="IPR056156">
    <property type="entry name" value="TPR_IF140_C"/>
</dbReference>
<evidence type="ECO:0000256" key="5">
    <source>
        <dbReference type="ARBA" id="ARBA00023273"/>
    </source>
</evidence>
<dbReference type="EMBL" id="JAKKPZ010000006">
    <property type="protein sequence ID" value="KAI1719973.1"/>
    <property type="molecule type" value="Genomic_DNA"/>
</dbReference>
<keyword evidence="2" id="KW-0853">WD repeat</keyword>
<keyword evidence="3" id="KW-0677">Repeat</keyword>
<feature type="domain" description="IF140 C-terminal TPR" evidence="7">
    <location>
        <begin position="232"/>
        <end position="359"/>
    </location>
</feature>
<name>A0AAD4N611_9BILA</name>
<comment type="caution">
    <text evidence="9">The sequence shown here is derived from an EMBL/GenBank/DDBJ whole genome shotgun (WGS) entry which is preliminary data.</text>
</comment>
<evidence type="ECO:0000313" key="10">
    <source>
        <dbReference type="Proteomes" id="UP001201812"/>
    </source>
</evidence>
<evidence type="ECO:0000313" key="9">
    <source>
        <dbReference type="EMBL" id="KAI1719973.1"/>
    </source>
</evidence>
<dbReference type="AlphaFoldDB" id="A0AAD4N611"/>
<dbReference type="Pfam" id="PF24760">
    <property type="entry name" value="TPR_IF140_C"/>
    <property type="match status" value="1"/>
</dbReference>